<name>A0AAN6RHB7_9PLEO</name>
<feature type="transmembrane region" description="Helical" evidence="1">
    <location>
        <begin position="16"/>
        <end position="40"/>
    </location>
</feature>
<keyword evidence="1" id="KW-0472">Membrane</keyword>
<dbReference type="AlphaFoldDB" id="A0AAN6RHB7"/>
<dbReference type="EMBL" id="WVTA01000007">
    <property type="protein sequence ID" value="KAK3208700.1"/>
    <property type="molecule type" value="Genomic_DNA"/>
</dbReference>
<gene>
    <name evidence="2" type="ORF">GRF29_77g1602456</name>
</gene>
<evidence type="ECO:0000313" key="2">
    <source>
        <dbReference type="EMBL" id="KAK3208700.1"/>
    </source>
</evidence>
<organism evidence="2 3">
    <name type="scientific">Pseudopithomyces chartarum</name>
    <dbReference type="NCBI Taxonomy" id="1892770"/>
    <lineage>
        <taxon>Eukaryota</taxon>
        <taxon>Fungi</taxon>
        <taxon>Dikarya</taxon>
        <taxon>Ascomycota</taxon>
        <taxon>Pezizomycotina</taxon>
        <taxon>Dothideomycetes</taxon>
        <taxon>Pleosporomycetidae</taxon>
        <taxon>Pleosporales</taxon>
        <taxon>Massarineae</taxon>
        <taxon>Didymosphaeriaceae</taxon>
        <taxon>Pseudopithomyces</taxon>
    </lineage>
</organism>
<keyword evidence="1" id="KW-1133">Transmembrane helix</keyword>
<keyword evidence="1" id="KW-0812">Transmembrane</keyword>
<evidence type="ECO:0000313" key="3">
    <source>
        <dbReference type="Proteomes" id="UP001280581"/>
    </source>
</evidence>
<accession>A0AAN6RHB7</accession>
<keyword evidence="3" id="KW-1185">Reference proteome</keyword>
<reference evidence="2 3" key="1">
    <citation type="submission" date="2021-02" db="EMBL/GenBank/DDBJ databases">
        <title>Genome assembly of Pseudopithomyces chartarum.</title>
        <authorList>
            <person name="Jauregui R."/>
            <person name="Singh J."/>
            <person name="Voisey C."/>
        </authorList>
    </citation>
    <scope>NUCLEOTIDE SEQUENCE [LARGE SCALE GENOMIC DNA]</scope>
    <source>
        <strain evidence="2 3">AGR01</strain>
    </source>
</reference>
<proteinExistence type="predicted"/>
<comment type="caution">
    <text evidence="2">The sequence shown here is derived from an EMBL/GenBank/DDBJ whole genome shotgun (WGS) entry which is preliminary data.</text>
</comment>
<evidence type="ECO:0000256" key="1">
    <source>
        <dbReference type="SAM" id="Phobius"/>
    </source>
</evidence>
<dbReference type="Proteomes" id="UP001280581">
    <property type="component" value="Unassembled WGS sequence"/>
</dbReference>
<protein>
    <submittedName>
        <fullName evidence="2">Uncharacterized protein</fullName>
    </submittedName>
</protein>
<feature type="transmembrane region" description="Helical" evidence="1">
    <location>
        <begin position="52"/>
        <end position="70"/>
    </location>
</feature>
<feature type="transmembrane region" description="Helical" evidence="1">
    <location>
        <begin position="76"/>
        <end position="97"/>
    </location>
</feature>
<sequence length="144" mass="16343">MDLSSFNPLLIKAIGILFQIIFGLCIIFLGMMGTVFIGIVLDQVPHPVQEPLVGLLWGILQYWIIVLYAGDSKVAQFWTLLVFVAVHVGVLHVTYHVQHVRADAQARWVRTMQAPPLPERSREEVMQEIREAFQRGEVHHYGGV</sequence>